<dbReference type="PANTHER" id="PTHR21411:SF0">
    <property type="entry name" value="REGULATORY PROTEIN ZESTE"/>
    <property type="match status" value="1"/>
</dbReference>
<evidence type="ECO:0000256" key="3">
    <source>
        <dbReference type="ARBA" id="ARBA00023015"/>
    </source>
</evidence>
<dbReference type="EMBL" id="KQ461190">
    <property type="protein sequence ID" value="KPJ07255.1"/>
    <property type="molecule type" value="Genomic_DNA"/>
</dbReference>
<dbReference type="InterPro" id="IPR001005">
    <property type="entry name" value="SANT/Myb"/>
</dbReference>
<accession>A0A194QQK9</accession>
<sequence>MDEDRKESYRSPVYTKEEVNALLNIIENYKSIILNKSTSTAASHAKDRAWNSIAKVFNRQGFKHTRSVESIKTKWDNLKKEARKAAKNIMIMKHYDNDLWSRVVTMLLEHEKNEDSKPSLENGLNEINTKDKDNSTIMDFEECENEESDSSDGDMQTCRSNRSLNFLPQECTLLLKCVREEKNNIFIKETNSKTNLLKNSAWTRIAEAFNKQNPQKRSSKVLRTKFDNMKKAAKSVHMKQYLLNNQHEKEKIKTEPPFDCKSDSDTNEGNLNDNVEMDTLSLNKNKYLDIDPLDTVINGDCGNESKHPYNPWCTQDSKHVEKLKLQLLNYQLETAKMERKRVENAMQAELAAFESNALERSLKLRAARLEVIAAQAKIPANHPGLLFTDEEKPAQEYLERYNHTM</sequence>
<feature type="domain" description="Myb-like" evidence="7">
    <location>
        <begin position="6"/>
        <end position="79"/>
    </location>
</feature>
<organism evidence="8 9">
    <name type="scientific">Papilio machaon</name>
    <name type="common">Old World swallowtail butterfly</name>
    <dbReference type="NCBI Taxonomy" id="76193"/>
    <lineage>
        <taxon>Eukaryota</taxon>
        <taxon>Metazoa</taxon>
        <taxon>Ecdysozoa</taxon>
        <taxon>Arthropoda</taxon>
        <taxon>Hexapoda</taxon>
        <taxon>Insecta</taxon>
        <taxon>Pterygota</taxon>
        <taxon>Neoptera</taxon>
        <taxon>Endopterygota</taxon>
        <taxon>Lepidoptera</taxon>
        <taxon>Glossata</taxon>
        <taxon>Ditrysia</taxon>
        <taxon>Papilionoidea</taxon>
        <taxon>Papilionidae</taxon>
        <taxon>Papilioninae</taxon>
        <taxon>Papilio</taxon>
    </lineage>
</organism>
<name>A0A194QQK9_PAPMA</name>
<dbReference type="InParanoid" id="A0A194QQK9"/>
<keyword evidence="4" id="KW-0804">Transcription</keyword>
<proteinExistence type="predicted"/>
<dbReference type="InterPro" id="IPR028002">
    <property type="entry name" value="Myb_DNA-bind_5"/>
</dbReference>
<dbReference type="Proteomes" id="UP000053240">
    <property type="component" value="Unassembled WGS sequence"/>
</dbReference>
<evidence type="ECO:0000313" key="9">
    <source>
        <dbReference type="Proteomes" id="UP000053240"/>
    </source>
</evidence>
<comment type="function">
    <text evidence="5">Involved in transvection phenomena (= synapsis-dependent gene expression), where the synaptic pairing of chromosomes carrying genes with which zeste interacts influences the expression of these genes. Zeste binds to DNA and stimulates transcription from a nearby promoter.</text>
</comment>
<evidence type="ECO:0000256" key="1">
    <source>
        <dbReference type="ARBA" id="ARBA00011764"/>
    </source>
</evidence>
<keyword evidence="6" id="KW-0175">Coiled coil</keyword>
<dbReference type="PROSITE" id="PS50090">
    <property type="entry name" value="MYB_LIKE"/>
    <property type="match status" value="1"/>
</dbReference>
<dbReference type="KEGG" id="pmac:106719166"/>
<dbReference type="AlphaFoldDB" id="A0A194QQK9"/>
<comment type="subunit">
    <text evidence="1">Self-associates forming complexes of several hundred monomers.</text>
</comment>
<keyword evidence="3" id="KW-0805">Transcription regulation</keyword>
<evidence type="ECO:0000256" key="4">
    <source>
        <dbReference type="ARBA" id="ARBA00023163"/>
    </source>
</evidence>
<dbReference type="PANTHER" id="PTHR21411">
    <property type="entry name" value="APONTIC"/>
    <property type="match status" value="1"/>
</dbReference>
<evidence type="ECO:0000259" key="7">
    <source>
        <dbReference type="PROSITE" id="PS50090"/>
    </source>
</evidence>
<dbReference type="Pfam" id="PF13873">
    <property type="entry name" value="Myb_DNA-bind_5"/>
    <property type="match status" value="2"/>
</dbReference>
<gene>
    <name evidence="8" type="ORF">RR48_07671</name>
</gene>
<keyword evidence="9" id="KW-1185">Reference proteome</keyword>
<evidence type="ECO:0000313" key="8">
    <source>
        <dbReference type="EMBL" id="KPJ07255.1"/>
    </source>
</evidence>
<dbReference type="Gene3D" id="1.10.10.60">
    <property type="entry name" value="Homeodomain-like"/>
    <property type="match status" value="1"/>
</dbReference>
<feature type="coiled-coil region" evidence="6">
    <location>
        <begin position="320"/>
        <end position="352"/>
    </location>
</feature>
<dbReference type="SMART" id="SM00717">
    <property type="entry name" value="SANT"/>
    <property type="match status" value="2"/>
</dbReference>
<evidence type="ECO:0000256" key="5">
    <source>
        <dbReference type="ARBA" id="ARBA00025466"/>
    </source>
</evidence>
<evidence type="ECO:0000256" key="6">
    <source>
        <dbReference type="SAM" id="Coils"/>
    </source>
</evidence>
<protein>
    <recommendedName>
        <fullName evidence="2">Regulatory protein zeste</fullName>
    </recommendedName>
</protein>
<dbReference type="OrthoDB" id="7478883at2759"/>
<reference evidence="8 9" key="1">
    <citation type="journal article" date="2015" name="Nat. Commun.">
        <title>Outbred genome sequencing and CRISPR/Cas9 gene editing in butterflies.</title>
        <authorList>
            <person name="Li X."/>
            <person name="Fan D."/>
            <person name="Zhang W."/>
            <person name="Liu G."/>
            <person name="Zhang L."/>
            <person name="Zhao L."/>
            <person name="Fang X."/>
            <person name="Chen L."/>
            <person name="Dong Y."/>
            <person name="Chen Y."/>
            <person name="Ding Y."/>
            <person name="Zhao R."/>
            <person name="Feng M."/>
            <person name="Zhu Y."/>
            <person name="Feng Y."/>
            <person name="Jiang X."/>
            <person name="Zhu D."/>
            <person name="Xiang H."/>
            <person name="Feng X."/>
            <person name="Li S."/>
            <person name="Wang J."/>
            <person name="Zhang G."/>
            <person name="Kronforst M.R."/>
            <person name="Wang W."/>
        </authorList>
    </citation>
    <scope>NUCLEOTIDE SEQUENCE [LARGE SCALE GENOMIC DNA]</scope>
    <source>
        <strain evidence="8">Ya'a_city_454_Pm</strain>
        <tissue evidence="8">Whole body</tissue>
    </source>
</reference>
<evidence type="ECO:0000256" key="2">
    <source>
        <dbReference type="ARBA" id="ARBA00016807"/>
    </source>
</evidence>